<dbReference type="EMBL" id="FRAC01000012">
    <property type="protein sequence ID" value="SHK47972.1"/>
    <property type="molecule type" value="Genomic_DNA"/>
</dbReference>
<keyword evidence="4" id="KW-1185">Reference proteome</keyword>
<dbReference type="Proteomes" id="UP000184386">
    <property type="component" value="Unassembled WGS sequence"/>
</dbReference>
<name>A0A1M6STA9_9FIRM</name>
<keyword evidence="1" id="KW-0472">Membrane</keyword>
<reference evidence="3 4" key="1">
    <citation type="submission" date="2016-11" db="EMBL/GenBank/DDBJ databases">
        <authorList>
            <person name="Jaros S."/>
            <person name="Januszkiewicz K."/>
            <person name="Wedrychowicz H."/>
        </authorList>
    </citation>
    <scope>NUCLEOTIDE SEQUENCE [LARGE SCALE GENOMIC DNA]</scope>
    <source>
        <strain evidence="3 4">DSM 15929</strain>
    </source>
</reference>
<keyword evidence="1" id="KW-1133">Transmembrane helix</keyword>
<feature type="transmembrane region" description="Helical" evidence="1">
    <location>
        <begin position="66"/>
        <end position="87"/>
    </location>
</feature>
<feature type="transmembrane region" description="Helical" evidence="1">
    <location>
        <begin position="241"/>
        <end position="262"/>
    </location>
</feature>
<accession>A0A1M6STA9</accession>
<dbReference type="RefSeq" id="WP_073276532.1">
    <property type="nucleotide sequence ID" value="NZ_FRAC01000012.1"/>
</dbReference>
<feature type="transmembrane region" description="Helical" evidence="1">
    <location>
        <begin position="108"/>
        <end position="132"/>
    </location>
</feature>
<feature type="domain" description="DUF6449" evidence="2">
    <location>
        <begin position="453"/>
        <end position="552"/>
    </location>
</feature>
<evidence type="ECO:0000313" key="3">
    <source>
        <dbReference type="EMBL" id="SHK47972.1"/>
    </source>
</evidence>
<feature type="transmembrane region" description="Helical" evidence="1">
    <location>
        <begin position="283"/>
        <end position="304"/>
    </location>
</feature>
<protein>
    <submittedName>
        <fullName evidence="3">ABC-2 type transport system permease protein</fullName>
    </submittedName>
</protein>
<dbReference type="Pfam" id="PF20047">
    <property type="entry name" value="DUF6449"/>
    <property type="match status" value="1"/>
</dbReference>
<dbReference type="OrthoDB" id="1643401at2"/>
<keyword evidence="1" id="KW-0812">Transmembrane</keyword>
<feature type="transmembrane region" description="Helical" evidence="1">
    <location>
        <begin position="20"/>
        <end position="39"/>
    </location>
</feature>
<feature type="transmembrane region" description="Helical" evidence="1">
    <location>
        <begin position="343"/>
        <end position="361"/>
    </location>
</feature>
<evidence type="ECO:0000259" key="2">
    <source>
        <dbReference type="Pfam" id="PF20047"/>
    </source>
</evidence>
<feature type="transmembrane region" description="Helical" evidence="1">
    <location>
        <begin position="176"/>
        <end position="195"/>
    </location>
</feature>
<dbReference type="AlphaFoldDB" id="A0A1M6STA9"/>
<evidence type="ECO:0000313" key="4">
    <source>
        <dbReference type="Proteomes" id="UP000184386"/>
    </source>
</evidence>
<feature type="transmembrane region" description="Helical" evidence="1">
    <location>
        <begin position="310"/>
        <end position="331"/>
    </location>
</feature>
<dbReference type="STRING" id="1121322.SAMN02745136_02590"/>
<sequence length="692" mass="78576">MTSRNLFFKLQKEDIKRRMWVIALSMLIFFLFGPVWLALELEGAADNATMKYIIAEITTVIGPGFILQYLITIAGALICACSGFFFLHSRKKVDFFHSVPVRRERLFFVNYADGILLYIIPYFISMLLNFLVLAVNGFMGADAAIAGFQALGVNLLYFLVIYTLTVLAVMLTGNGIVSILGTGVFFVYGPMVMFIKDSYGHEFFKTYHSIANDENFLTFLSPLGKYIYRSQYIKNSDFKGLGLSILMTAAVIILLLVLNLLFYRKRPSEAAGKAMAFDIVKPVIKFLLIIPIALGGGLVFRGAAGSHSDGWMIFGLILGFLITSAIVEVIYQFDLKKAFSHRLGLAVAALVTTAIVCVFRFDLISYDTYIPDKDKVVSMSIRIPGVDENKNYVTLNKEGTGYDHYLNFEYEEKYMRLKNFDTAYDIAKLGIKEIKKTDKDNASDKKYSSMVAFHLKNGRTVIRNYPSVADKDFSLLKQLYSDDDFKEGYYPIYQWKSDNITSVSAFNYLGEKEFTLTEKEKEELLETYKEELKALTIDDIMRSKSLGSLRFTLVGNRPFEYDLLPEFTRTLEFLSAHGFQSDDQIKAENIKKVTVVKQFQEDTVNTEAPSINKDTLEQVDYTGKEQIETILQAAIPSNYGSEFYSILDINYDLSVSIVLGTDTYGNETSQTYYFSRNNVPDFVKKDLKYNPQ</sequence>
<dbReference type="InterPro" id="IPR045611">
    <property type="entry name" value="DUF6449"/>
</dbReference>
<organism evidence="3 4">
    <name type="scientific">Anaerocolumna jejuensis DSM 15929</name>
    <dbReference type="NCBI Taxonomy" id="1121322"/>
    <lineage>
        <taxon>Bacteria</taxon>
        <taxon>Bacillati</taxon>
        <taxon>Bacillota</taxon>
        <taxon>Clostridia</taxon>
        <taxon>Lachnospirales</taxon>
        <taxon>Lachnospiraceae</taxon>
        <taxon>Anaerocolumna</taxon>
    </lineage>
</organism>
<evidence type="ECO:0000256" key="1">
    <source>
        <dbReference type="SAM" id="Phobius"/>
    </source>
</evidence>
<gene>
    <name evidence="3" type="ORF">SAMN02745136_02590</name>
</gene>
<feature type="transmembrane region" description="Helical" evidence="1">
    <location>
        <begin position="144"/>
        <end position="169"/>
    </location>
</feature>
<proteinExistence type="predicted"/>